<accession>G4H9M9</accession>
<feature type="signal peptide" evidence="6">
    <location>
        <begin position="1"/>
        <end position="30"/>
    </location>
</feature>
<dbReference type="STRING" id="743719.PaelaDRAFT_0690"/>
<evidence type="ECO:0000259" key="7">
    <source>
        <dbReference type="PROSITE" id="PS50983"/>
    </source>
</evidence>
<feature type="region of interest" description="Disordered" evidence="5">
    <location>
        <begin position="30"/>
        <end position="49"/>
    </location>
</feature>
<feature type="chain" id="PRO_5003463554" evidence="6">
    <location>
        <begin position="31"/>
        <end position="378"/>
    </location>
</feature>
<dbReference type="PATRIC" id="fig|743719.3.peg.691"/>
<dbReference type="EMBL" id="AGIP01000001">
    <property type="protein sequence ID" value="EHB68564.1"/>
    <property type="molecule type" value="Genomic_DNA"/>
</dbReference>
<evidence type="ECO:0000313" key="9">
    <source>
        <dbReference type="Proteomes" id="UP000003891"/>
    </source>
</evidence>
<feature type="domain" description="Fe/B12 periplasmic-binding" evidence="7">
    <location>
        <begin position="109"/>
        <end position="372"/>
    </location>
</feature>
<reference evidence="8 9" key="1">
    <citation type="submission" date="2011-09" db="EMBL/GenBank/DDBJ databases">
        <title>The draft genome of Paenibacillus lactis 154.</title>
        <authorList>
            <consortium name="US DOE Joint Genome Institute (JGI-PGF)"/>
            <person name="Lucas S."/>
            <person name="Han J."/>
            <person name="Lapidus A."/>
            <person name="Cheng J.-F."/>
            <person name="Goodwin L."/>
            <person name="Pitluck S."/>
            <person name="Peters L."/>
            <person name="Land M.L."/>
            <person name="Hauser L."/>
            <person name="Siebers A."/>
            <person name="Thelen M."/>
            <person name="Hugenholtz P."/>
            <person name="Allgaier M."/>
            <person name="Woyke T.J."/>
        </authorList>
    </citation>
    <scope>NUCLEOTIDE SEQUENCE [LARGE SCALE GENOMIC DNA]</scope>
    <source>
        <strain evidence="8 9">154</strain>
    </source>
</reference>
<evidence type="ECO:0000256" key="4">
    <source>
        <dbReference type="ARBA" id="ARBA00022729"/>
    </source>
</evidence>
<dbReference type="GO" id="GO:0030288">
    <property type="term" value="C:outer membrane-bounded periplasmic space"/>
    <property type="evidence" value="ECO:0007669"/>
    <property type="project" value="TreeGrafter"/>
</dbReference>
<dbReference type="Pfam" id="PF01497">
    <property type="entry name" value="Peripla_BP_2"/>
    <property type="match status" value="1"/>
</dbReference>
<evidence type="ECO:0000256" key="2">
    <source>
        <dbReference type="ARBA" id="ARBA00008814"/>
    </source>
</evidence>
<dbReference type="InterPro" id="IPR051313">
    <property type="entry name" value="Bact_iron-sidero_bind"/>
</dbReference>
<dbReference type="PANTHER" id="PTHR30532:SF1">
    <property type="entry name" value="IRON(3+)-HYDROXAMATE-BINDING PROTEIN FHUD"/>
    <property type="match status" value="1"/>
</dbReference>
<feature type="compositionally biased region" description="Low complexity" evidence="5">
    <location>
        <begin position="63"/>
        <end position="89"/>
    </location>
</feature>
<comment type="subcellular location">
    <subcellularLocation>
        <location evidence="1">Cell envelope</location>
    </subcellularLocation>
</comment>
<keyword evidence="3" id="KW-0813">Transport</keyword>
<evidence type="ECO:0000256" key="1">
    <source>
        <dbReference type="ARBA" id="ARBA00004196"/>
    </source>
</evidence>
<organism evidence="8 9">
    <name type="scientific">Paenibacillus lactis 154</name>
    <dbReference type="NCBI Taxonomy" id="743719"/>
    <lineage>
        <taxon>Bacteria</taxon>
        <taxon>Bacillati</taxon>
        <taxon>Bacillota</taxon>
        <taxon>Bacilli</taxon>
        <taxon>Bacillales</taxon>
        <taxon>Paenibacillaceae</taxon>
        <taxon>Paenibacillus</taxon>
    </lineage>
</organism>
<dbReference type="AlphaFoldDB" id="G4H9M9"/>
<dbReference type="PANTHER" id="PTHR30532">
    <property type="entry name" value="IRON III DICITRATE-BINDING PERIPLASMIC PROTEIN"/>
    <property type="match status" value="1"/>
</dbReference>
<dbReference type="eggNOG" id="COG0614">
    <property type="taxonomic scope" value="Bacteria"/>
</dbReference>
<name>G4H9M9_9BACL</name>
<protein>
    <submittedName>
        <fullName evidence="8">Periplasmic binding protein</fullName>
    </submittedName>
</protein>
<feature type="region of interest" description="Disordered" evidence="5">
    <location>
        <begin position="55"/>
        <end position="93"/>
    </location>
</feature>
<proteinExistence type="inferred from homology"/>
<dbReference type="Proteomes" id="UP000003891">
    <property type="component" value="Unassembled WGS sequence"/>
</dbReference>
<dbReference type="PROSITE" id="PS50983">
    <property type="entry name" value="FE_B12_PBP"/>
    <property type="match status" value="1"/>
</dbReference>
<evidence type="ECO:0000313" key="8">
    <source>
        <dbReference type="EMBL" id="EHB68564.1"/>
    </source>
</evidence>
<sequence>MYHMRKRLGIVFLIIAALISGCGSVPQKTATETATDRMDPNAEGVALNAGGAVPSDEEATLNAGGAAPHGEGAASNAEETASNEEGTSAKSTFKDVTGTEISVDLPVEKVACLTEICVDALVELGLKPAAVTAGGLAPEPEFYGEEAASLGIIGGSFFEPNLEDISLAGPDLVIGLEGTHEGLREGLAGIAPLYIVQPKSMQESIEFLQHMGQLTGRVTEAEAAEKRLLDKFNYYKEHSPKDKTALVMYGSDVNFGIDTAGSLVGSMLAEVTQYPWPAPEADGGHQAGGMAYSLEKVLENDPDYIFVETFTFSPDSQPLSEQFKTNPLWSRLRAVKNGQVHEMRTSVWASGRGTRSLGIILDEAMSHMYPELYMKAVE</sequence>
<gene>
    <name evidence="8" type="ORF">PaelaDRAFT_0690</name>
</gene>
<dbReference type="PROSITE" id="PS51257">
    <property type="entry name" value="PROKAR_LIPOPROTEIN"/>
    <property type="match status" value="1"/>
</dbReference>
<evidence type="ECO:0000256" key="5">
    <source>
        <dbReference type="SAM" id="MobiDB-lite"/>
    </source>
</evidence>
<dbReference type="SUPFAM" id="SSF53807">
    <property type="entry name" value="Helical backbone' metal receptor"/>
    <property type="match status" value="1"/>
</dbReference>
<keyword evidence="4 6" id="KW-0732">Signal</keyword>
<evidence type="ECO:0000256" key="3">
    <source>
        <dbReference type="ARBA" id="ARBA00022448"/>
    </source>
</evidence>
<dbReference type="GO" id="GO:1901678">
    <property type="term" value="P:iron coordination entity transport"/>
    <property type="evidence" value="ECO:0007669"/>
    <property type="project" value="UniProtKB-ARBA"/>
</dbReference>
<evidence type="ECO:0000256" key="6">
    <source>
        <dbReference type="SAM" id="SignalP"/>
    </source>
</evidence>
<dbReference type="InterPro" id="IPR002491">
    <property type="entry name" value="ABC_transptr_periplasmic_BD"/>
</dbReference>
<dbReference type="Gene3D" id="3.40.50.1980">
    <property type="entry name" value="Nitrogenase molybdenum iron protein domain"/>
    <property type="match status" value="2"/>
</dbReference>
<comment type="similarity">
    <text evidence="2">Belongs to the bacterial solute-binding protein 8 family.</text>
</comment>